<protein>
    <submittedName>
        <fullName evidence="4">Uncharacterized protein</fullName>
    </submittedName>
</protein>
<dbReference type="PRINTS" id="PR00081">
    <property type="entry name" value="GDHRDH"/>
</dbReference>
<evidence type="ECO:0000313" key="4">
    <source>
        <dbReference type="EMBL" id="KAF5352710.1"/>
    </source>
</evidence>
<evidence type="ECO:0000256" key="3">
    <source>
        <dbReference type="ARBA" id="ARBA00023002"/>
    </source>
</evidence>
<name>A0A8H5D396_9AGAR</name>
<dbReference type="InterPro" id="IPR036291">
    <property type="entry name" value="NAD(P)-bd_dom_sf"/>
</dbReference>
<dbReference type="SUPFAM" id="SSF51735">
    <property type="entry name" value="NAD(P)-binding Rossmann-fold domains"/>
    <property type="match status" value="1"/>
</dbReference>
<comment type="caution">
    <text evidence="4">The sequence shown here is derived from an EMBL/GenBank/DDBJ whole genome shotgun (WGS) entry which is preliminary data.</text>
</comment>
<reference evidence="4 5" key="1">
    <citation type="journal article" date="2020" name="ISME J.">
        <title>Uncovering the hidden diversity of litter-decomposition mechanisms in mushroom-forming fungi.</title>
        <authorList>
            <person name="Floudas D."/>
            <person name="Bentzer J."/>
            <person name="Ahren D."/>
            <person name="Johansson T."/>
            <person name="Persson P."/>
            <person name="Tunlid A."/>
        </authorList>
    </citation>
    <scope>NUCLEOTIDE SEQUENCE [LARGE SCALE GENOMIC DNA]</scope>
    <source>
        <strain evidence="4 5">CBS 146.42</strain>
    </source>
</reference>
<organism evidence="4 5">
    <name type="scientific">Leucocoprinus leucothites</name>
    <dbReference type="NCBI Taxonomy" id="201217"/>
    <lineage>
        <taxon>Eukaryota</taxon>
        <taxon>Fungi</taxon>
        <taxon>Dikarya</taxon>
        <taxon>Basidiomycota</taxon>
        <taxon>Agaricomycotina</taxon>
        <taxon>Agaricomycetes</taxon>
        <taxon>Agaricomycetidae</taxon>
        <taxon>Agaricales</taxon>
        <taxon>Agaricineae</taxon>
        <taxon>Agaricaceae</taxon>
        <taxon>Leucocoprinus</taxon>
    </lineage>
</organism>
<gene>
    <name evidence="4" type="ORF">D9756_005931</name>
</gene>
<dbReference type="GO" id="GO:0016614">
    <property type="term" value="F:oxidoreductase activity, acting on CH-OH group of donors"/>
    <property type="evidence" value="ECO:0007669"/>
    <property type="project" value="UniProtKB-ARBA"/>
</dbReference>
<comment type="similarity">
    <text evidence="1">Belongs to the short-chain dehydrogenases/reductases (SDR) family.</text>
</comment>
<dbReference type="Pfam" id="PF13561">
    <property type="entry name" value="adh_short_C2"/>
    <property type="match status" value="1"/>
</dbReference>
<dbReference type="Gene3D" id="3.40.50.720">
    <property type="entry name" value="NAD(P)-binding Rossmann-like Domain"/>
    <property type="match status" value="1"/>
</dbReference>
<dbReference type="InterPro" id="IPR002347">
    <property type="entry name" value="SDR_fam"/>
</dbReference>
<evidence type="ECO:0000313" key="5">
    <source>
        <dbReference type="Proteomes" id="UP000559027"/>
    </source>
</evidence>
<dbReference type="OrthoDB" id="1393670at2759"/>
<dbReference type="AlphaFoldDB" id="A0A8H5D396"/>
<dbReference type="InterPro" id="IPR020904">
    <property type="entry name" value="Sc_DH/Rdtase_CS"/>
</dbReference>
<keyword evidence="5" id="KW-1185">Reference proteome</keyword>
<dbReference type="PRINTS" id="PR00080">
    <property type="entry name" value="SDRFAMILY"/>
</dbReference>
<dbReference type="EMBL" id="JAACJO010000011">
    <property type="protein sequence ID" value="KAF5352710.1"/>
    <property type="molecule type" value="Genomic_DNA"/>
</dbReference>
<evidence type="ECO:0000256" key="2">
    <source>
        <dbReference type="ARBA" id="ARBA00022857"/>
    </source>
</evidence>
<keyword evidence="2" id="KW-0521">NADP</keyword>
<accession>A0A8H5D396</accession>
<dbReference type="PROSITE" id="PS00061">
    <property type="entry name" value="ADH_SHORT"/>
    <property type="match status" value="1"/>
</dbReference>
<dbReference type="FunFam" id="3.40.50.720:FF:000084">
    <property type="entry name" value="Short-chain dehydrogenase reductase"/>
    <property type="match status" value="1"/>
</dbReference>
<dbReference type="PANTHER" id="PTHR48107">
    <property type="entry name" value="NADPH-DEPENDENT ALDEHYDE REDUCTASE-LIKE PROTEIN, CHLOROPLASTIC-RELATED"/>
    <property type="match status" value="1"/>
</dbReference>
<dbReference type="Proteomes" id="UP000559027">
    <property type="component" value="Unassembled WGS sequence"/>
</dbReference>
<keyword evidence="3" id="KW-0560">Oxidoreductase</keyword>
<proteinExistence type="inferred from homology"/>
<dbReference type="PANTHER" id="PTHR48107:SF16">
    <property type="entry name" value="NADPH-DEPENDENT ALDEHYDE REDUCTASE 1, CHLOROPLASTIC"/>
    <property type="match status" value="1"/>
</dbReference>
<sequence length="348" mass="37633">MIATMACLRLSITPFLRSKPIITRVFSTAKIIKMGTEDITTAYSVAVPEKQKQELPGLDKHIKPGIEYTKLEVWDDDGKPSLREYQGSGKLQNKTAIITGGDSGIGRAAANMFAREGCTGITIAHLPEEREDAENVKKEIESSGARVNLFPCNLEIEDQCKNLVDNHMQQFGKLNVLVNNASKQIICPKFEDIDLENVKSTFNSNIIQMFVVTKFALPHLKRGSSIINTTSVTAYKGSGGLVDYSTTKGAIVTFTRSLSVQLAPRGIRVNAVAPGPVITALQAGSRSAESMEGFGIGMPLHGRAAQPAELGPAYVFLASSDSNTMTGHVLHINSETLSKVHELSLTSK</sequence>
<evidence type="ECO:0000256" key="1">
    <source>
        <dbReference type="ARBA" id="ARBA00006484"/>
    </source>
</evidence>